<dbReference type="InterPro" id="IPR015847">
    <property type="entry name" value="ExoRNase_PH_dom2"/>
</dbReference>
<evidence type="ECO:0000256" key="12">
    <source>
        <dbReference type="ARBA" id="ARBA00022842"/>
    </source>
</evidence>
<evidence type="ECO:0000256" key="9">
    <source>
        <dbReference type="ARBA" id="ARBA00022723"/>
    </source>
</evidence>
<feature type="domain" description="Exoribonuclease phosphorolytic" evidence="20">
    <location>
        <begin position="11"/>
        <end position="140"/>
    </location>
</feature>
<dbReference type="NCBIfam" id="TIGR01966">
    <property type="entry name" value="RNasePH"/>
    <property type="match status" value="1"/>
</dbReference>
<dbReference type="NCBIfam" id="NF011397">
    <property type="entry name" value="PRK14822.1"/>
    <property type="match status" value="1"/>
</dbReference>
<comment type="catalytic activity">
    <reaction evidence="16 18">
        <text>XTP + H2O = XMP + diphosphate + H(+)</text>
        <dbReference type="Rhea" id="RHEA:28610"/>
        <dbReference type="ChEBI" id="CHEBI:15377"/>
        <dbReference type="ChEBI" id="CHEBI:15378"/>
        <dbReference type="ChEBI" id="CHEBI:33019"/>
        <dbReference type="ChEBI" id="CHEBI:57464"/>
        <dbReference type="ChEBI" id="CHEBI:61314"/>
        <dbReference type="EC" id="3.6.1.66"/>
    </reaction>
</comment>
<feature type="binding site" evidence="18">
    <location>
        <position position="296"/>
    </location>
    <ligand>
        <name>Mg(2+)</name>
        <dbReference type="ChEBI" id="CHEBI:18420"/>
    </ligand>
</feature>
<dbReference type="Pfam" id="PF01725">
    <property type="entry name" value="Ham1p_like"/>
    <property type="match status" value="1"/>
</dbReference>
<keyword evidence="8 17" id="KW-0548">Nucleotidyltransferase</keyword>
<accession>A0A1H1B698</accession>
<dbReference type="GO" id="GO:0017111">
    <property type="term" value="F:ribonucleoside triphosphate phosphatase activity"/>
    <property type="evidence" value="ECO:0007669"/>
    <property type="project" value="InterPro"/>
</dbReference>
<evidence type="ECO:0000256" key="3">
    <source>
        <dbReference type="ARBA" id="ARBA00011738"/>
    </source>
</evidence>
<dbReference type="GO" id="GO:0009146">
    <property type="term" value="P:purine nucleoside triphosphate catabolic process"/>
    <property type="evidence" value="ECO:0007669"/>
    <property type="project" value="UniProtKB-UniRule"/>
</dbReference>
<dbReference type="HAMAP" id="MF_01405">
    <property type="entry name" value="Non_canon_purine_NTPase"/>
    <property type="match status" value="1"/>
</dbReference>
<evidence type="ECO:0000256" key="15">
    <source>
        <dbReference type="ARBA" id="ARBA00051875"/>
    </source>
</evidence>
<dbReference type="SUPFAM" id="SSF54211">
    <property type="entry name" value="Ribosomal protein S5 domain 2-like"/>
    <property type="match status" value="1"/>
</dbReference>
<evidence type="ECO:0000256" key="11">
    <source>
        <dbReference type="ARBA" id="ARBA00022801"/>
    </source>
</evidence>
<dbReference type="EMBL" id="FNJW01000008">
    <property type="protein sequence ID" value="SDQ47432.1"/>
    <property type="molecule type" value="Genomic_DNA"/>
</dbReference>
<comment type="similarity">
    <text evidence="2 18 19">Belongs to the HAM1 NTPase family.</text>
</comment>
<evidence type="ECO:0000256" key="18">
    <source>
        <dbReference type="HAMAP-Rule" id="MF_01405"/>
    </source>
</evidence>
<dbReference type="EC" id="3.6.1.66" evidence="18"/>
<dbReference type="GO" id="GO:0036222">
    <property type="term" value="F:XTP diphosphatase activity"/>
    <property type="evidence" value="ECO:0007669"/>
    <property type="project" value="UniProtKB-UniRule"/>
</dbReference>
<keyword evidence="10 18" id="KW-0547">Nucleotide-binding</keyword>
<feature type="binding site" evidence="17">
    <location>
        <position position="86"/>
    </location>
    <ligand>
        <name>phosphate</name>
        <dbReference type="ChEBI" id="CHEBI:43474"/>
        <note>substrate</note>
    </ligand>
</feature>
<dbReference type="AlphaFoldDB" id="A0A1H1B698"/>
<dbReference type="InterPro" id="IPR027408">
    <property type="entry name" value="PNPase/RNase_PH_dom_sf"/>
</dbReference>
<keyword evidence="11 18" id="KW-0378">Hydrolase</keyword>
<evidence type="ECO:0000313" key="22">
    <source>
        <dbReference type="EMBL" id="SDQ47432.1"/>
    </source>
</evidence>
<feature type="domain" description="Exoribonuclease phosphorolytic" evidence="21">
    <location>
        <begin position="159"/>
        <end position="225"/>
    </location>
</feature>
<dbReference type="CDD" id="cd00515">
    <property type="entry name" value="HAM1"/>
    <property type="match status" value="1"/>
</dbReference>
<dbReference type="PANTHER" id="PTHR11953">
    <property type="entry name" value="EXOSOME COMPLEX COMPONENT"/>
    <property type="match status" value="1"/>
</dbReference>
<dbReference type="FunFam" id="3.30.230.70:FF:000003">
    <property type="entry name" value="Ribonuclease PH"/>
    <property type="match status" value="1"/>
</dbReference>
<keyword evidence="23" id="KW-1185">Reference proteome</keyword>
<dbReference type="GO" id="GO:0016075">
    <property type="term" value="P:rRNA catabolic process"/>
    <property type="evidence" value="ECO:0007669"/>
    <property type="project" value="UniProtKB-UniRule"/>
</dbReference>
<dbReference type="InterPro" id="IPR002637">
    <property type="entry name" value="RdgB/HAM1"/>
</dbReference>
<dbReference type="InterPro" id="IPR001247">
    <property type="entry name" value="ExoRNase_PH_dom1"/>
</dbReference>
<keyword evidence="13" id="KW-0694">RNA-binding</keyword>
<evidence type="ECO:0000256" key="14">
    <source>
        <dbReference type="ARBA" id="ARBA00023080"/>
    </source>
</evidence>
<feature type="binding site" evidence="18">
    <location>
        <begin position="263"/>
        <end position="268"/>
    </location>
    <ligand>
        <name>substrate</name>
    </ligand>
</feature>
<dbReference type="InterPro" id="IPR020922">
    <property type="entry name" value="dITP/XTP_pyrophosphatase"/>
</dbReference>
<evidence type="ECO:0000256" key="8">
    <source>
        <dbReference type="ARBA" id="ARBA00022695"/>
    </source>
</evidence>
<evidence type="ECO:0000256" key="6">
    <source>
        <dbReference type="ARBA" id="ARBA00022679"/>
    </source>
</evidence>
<keyword evidence="9 18" id="KW-0479">Metal-binding</keyword>
<sequence>MRADGRKNDENRLVTIETNYLKHPEGSVLISFGDTKVICNATIEARVPRFLKGMGSGWVHAEYSMLPRATNTRNIREAAKGKLSGRTMEIQRLIARSLRSSIDLEALGERSITVDCDVIQADGGTRTASITGAFVALKLAIQTLLDSGELTESPIKENVAAISVGILKDGEAVLDLNYLEDSSAEVDMNLVMTSRGQFVEIQGTGEESTFSSEQLSVMLEFGKKGINELIQVQDEAFQQALSLKNNGIKPYPLIPKDEILIATANAGKAREFEALFAKKGFKVKTLHDFSEIPEVEETGTTFEENALLKAETIARTLNMLVLADDSGLKVDALDGAPGVFSARYAGEFKSDAANNAKLLHELTGVAEGDRTAQFHCTLALALPGKTSLVVEGEVEGLILTIPKGENGFGYDPLFFVESKGKTMAELTQDEKNEISHRALALENLDQVWDDWING</sequence>
<comment type="catalytic activity">
    <reaction evidence="17">
        <text>tRNA(n+1) + phosphate = tRNA(n) + a ribonucleoside 5'-diphosphate</text>
        <dbReference type="Rhea" id="RHEA:10628"/>
        <dbReference type="Rhea" id="RHEA-COMP:17343"/>
        <dbReference type="Rhea" id="RHEA-COMP:17344"/>
        <dbReference type="ChEBI" id="CHEBI:43474"/>
        <dbReference type="ChEBI" id="CHEBI:57930"/>
        <dbReference type="ChEBI" id="CHEBI:173114"/>
        <dbReference type="EC" id="2.7.7.56"/>
    </reaction>
</comment>
<evidence type="ECO:0000256" key="17">
    <source>
        <dbReference type="HAMAP-Rule" id="MF_00564"/>
    </source>
</evidence>
<reference evidence="23" key="1">
    <citation type="submission" date="2016-10" db="EMBL/GenBank/DDBJ databases">
        <authorList>
            <person name="Varghese N."/>
            <person name="Submissions S."/>
        </authorList>
    </citation>
    <scope>NUCLEOTIDE SEQUENCE [LARGE SCALE GENOMIC DNA]</scope>
    <source>
        <strain evidence="23">MPL-11</strain>
    </source>
</reference>
<dbReference type="GO" id="GO:0000175">
    <property type="term" value="F:3'-5'-RNA exonuclease activity"/>
    <property type="evidence" value="ECO:0007669"/>
    <property type="project" value="UniProtKB-UniRule"/>
</dbReference>
<evidence type="ECO:0000256" key="16">
    <source>
        <dbReference type="ARBA" id="ARBA00052017"/>
    </source>
</evidence>
<keyword evidence="5 17" id="KW-0820">tRNA-binding</keyword>
<evidence type="ECO:0000259" key="20">
    <source>
        <dbReference type="Pfam" id="PF01138"/>
    </source>
</evidence>
<dbReference type="RefSeq" id="WP_035021747.1">
    <property type="nucleotide sequence ID" value="NZ_CP084916.1"/>
</dbReference>
<evidence type="ECO:0000256" key="13">
    <source>
        <dbReference type="ARBA" id="ARBA00022884"/>
    </source>
</evidence>
<comment type="catalytic activity">
    <reaction evidence="18">
        <text>ITP + H2O = IMP + diphosphate + H(+)</text>
        <dbReference type="Rhea" id="RHEA:29399"/>
        <dbReference type="ChEBI" id="CHEBI:15377"/>
        <dbReference type="ChEBI" id="CHEBI:15378"/>
        <dbReference type="ChEBI" id="CHEBI:33019"/>
        <dbReference type="ChEBI" id="CHEBI:58053"/>
        <dbReference type="ChEBI" id="CHEBI:61402"/>
        <dbReference type="EC" id="3.6.1.66"/>
    </reaction>
</comment>
<dbReference type="Pfam" id="PF01138">
    <property type="entry name" value="RNase_PH"/>
    <property type="match status" value="1"/>
</dbReference>
<dbReference type="SUPFAM" id="SSF52972">
    <property type="entry name" value="ITPase-like"/>
    <property type="match status" value="1"/>
</dbReference>
<dbReference type="GO" id="GO:0000166">
    <property type="term" value="F:nucleotide binding"/>
    <property type="evidence" value="ECO:0007669"/>
    <property type="project" value="UniProtKB-KW"/>
</dbReference>
<keyword evidence="12 18" id="KW-0460">Magnesium</keyword>
<feature type="binding site" evidence="18">
    <location>
        <position position="431"/>
    </location>
    <ligand>
        <name>substrate</name>
    </ligand>
</feature>
<dbReference type="InterPro" id="IPR029001">
    <property type="entry name" value="ITPase-like_fam"/>
</dbReference>
<dbReference type="InterPro" id="IPR050080">
    <property type="entry name" value="RNase_PH"/>
</dbReference>
<comment type="similarity">
    <text evidence="1 17">Belongs to the RNase PH family.</text>
</comment>
<evidence type="ECO:0000256" key="7">
    <source>
        <dbReference type="ARBA" id="ARBA00022694"/>
    </source>
</evidence>
<evidence type="ECO:0000256" key="1">
    <source>
        <dbReference type="ARBA" id="ARBA00006678"/>
    </source>
</evidence>
<dbReference type="Gene3D" id="3.90.950.10">
    <property type="match status" value="1"/>
</dbReference>
<comment type="subunit">
    <text evidence="3 18">Homodimer.</text>
</comment>
<feature type="binding site" evidence="18">
    <location>
        <begin position="436"/>
        <end position="437"/>
    </location>
    <ligand>
        <name>substrate</name>
    </ligand>
</feature>
<comment type="cofactor">
    <cofactor evidence="18">
        <name>Mg(2+)</name>
        <dbReference type="ChEBI" id="CHEBI:18420"/>
    </cofactor>
    <text evidence="18">Binds 1 Mg(2+) ion per subunit.</text>
</comment>
<dbReference type="SUPFAM" id="SSF55666">
    <property type="entry name" value="Ribonuclease PH domain 2-like"/>
    <property type="match status" value="1"/>
</dbReference>
<dbReference type="Gene3D" id="3.30.230.70">
    <property type="entry name" value="GHMP Kinase, N-terminal domain"/>
    <property type="match status" value="1"/>
</dbReference>
<evidence type="ECO:0000259" key="21">
    <source>
        <dbReference type="Pfam" id="PF03725"/>
    </source>
</evidence>
<dbReference type="Proteomes" id="UP000199481">
    <property type="component" value="Unassembled WGS sequence"/>
</dbReference>
<protein>
    <recommendedName>
        <fullName evidence="17 18">Multifunctional fusion protein</fullName>
    </recommendedName>
    <domain>
        <recommendedName>
            <fullName evidence="18">dITP/XTP pyrophosphatase</fullName>
            <ecNumber evidence="18">3.6.1.66</ecNumber>
        </recommendedName>
        <alternativeName>
            <fullName evidence="18">Non-canonical purine NTP pyrophosphatase</fullName>
        </alternativeName>
        <alternativeName>
            <fullName evidence="18">Non-standard purine NTP pyrophosphatase</fullName>
        </alternativeName>
        <alternativeName>
            <fullName evidence="18">Nucleoside-triphosphate diphosphatase</fullName>
        </alternativeName>
        <alternativeName>
            <fullName evidence="18">Nucleoside-triphosphate pyrophosphatase</fullName>
            <shortName evidence="18">NTPase</shortName>
        </alternativeName>
    </domain>
    <domain>
        <recommendedName>
            <fullName evidence="17">Ribonuclease PH</fullName>
            <shortName evidence="17">RNase PH</shortName>
            <ecNumber evidence="17">2.7.7.56</ecNumber>
        </recommendedName>
        <alternativeName>
            <fullName evidence="17">tRNA nucleotidyltransferase</fullName>
        </alternativeName>
    </domain>
</protein>
<dbReference type="FunFam" id="3.90.950.10:FF:000001">
    <property type="entry name" value="dITP/XTP pyrophosphatase"/>
    <property type="match status" value="1"/>
</dbReference>
<feature type="active site" description="Proton acceptor" evidence="18">
    <location>
        <position position="325"/>
    </location>
</feature>
<keyword evidence="6 17" id="KW-0808">Transferase</keyword>
<gene>
    <name evidence="17" type="primary">rph</name>
    <name evidence="22" type="ORF">SAMN04487752_2446</name>
</gene>
<dbReference type="GO" id="GO:0000049">
    <property type="term" value="F:tRNA binding"/>
    <property type="evidence" value="ECO:0007669"/>
    <property type="project" value="UniProtKB-UniRule"/>
</dbReference>
<dbReference type="InterPro" id="IPR036345">
    <property type="entry name" value="ExoRNase_PH_dom2_sf"/>
</dbReference>
<evidence type="ECO:0000256" key="5">
    <source>
        <dbReference type="ARBA" id="ARBA00022555"/>
    </source>
</evidence>
<dbReference type="OrthoDB" id="9807456at2"/>
<dbReference type="Pfam" id="PF03725">
    <property type="entry name" value="RNase_PH_C"/>
    <property type="match status" value="1"/>
</dbReference>
<comment type="function">
    <text evidence="18">Pyrophosphatase that catalyzes the hydrolysis of nucleoside triphosphates to their monophosphate derivatives, with a high preference for the non-canonical purine nucleotides XTP (xanthosine triphosphate), dITP (deoxyinosine triphosphate) and ITP. Seems to function as a house-cleaning enzyme that removes non-canonical purine nucleotides from the nucleotide pool, thus preventing their incorporation into DNA/RNA and avoiding chromosomal lesions.</text>
</comment>
<dbReference type="GO" id="GO:0031125">
    <property type="term" value="P:rRNA 3'-end processing"/>
    <property type="evidence" value="ECO:0007669"/>
    <property type="project" value="UniProtKB-ARBA"/>
</dbReference>
<feature type="binding site" evidence="18">
    <location>
        <position position="326"/>
    </location>
    <ligand>
        <name>substrate</name>
    </ligand>
</feature>
<evidence type="ECO:0000256" key="2">
    <source>
        <dbReference type="ARBA" id="ARBA00008023"/>
    </source>
</evidence>
<organism evidence="22 23">
    <name type="scientific">Carnobacterium viridans</name>
    <dbReference type="NCBI Taxonomy" id="174587"/>
    <lineage>
        <taxon>Bacteria</taxon>
        <taxon>Bacillati</taxon>
        <taxon>Bacillota</taxon>
        <taxon>Bacilli</taxon>
        <taxon>Lactobacillales</taxon>
        <taxon>Carnobacteriaceae</taxon>
        <taxon>Carnobacterium</taxon>
    </lineage>
</organism>
<dbReference type="HAMAP" id="MF_00564">
    <property type="entry name" value="RNase_PH"/>
    <property type="match status" value="1"/>
</dbReference>
<keyword evidence="4 17" id="KW-0698">rRNA processing</keyword>
<dbReference type="PROSITE" id="PS01277">
    <property type="entry name" value="RIBONUCLEASE_PH"/>
    <property type="match status" value="1"/>
</dbReference>
<dbReference type="EC" id="2.7.7.56" evidence="17"/>
<feature type="binding site" evidence="17">
    <location>
        <begin position="124"/>
        <end position="126"/>
    </location>
    <ligand>
        <name>phosphate</name>
        <dbReference type="ChEBI" id="CHEBI:43474"/>
        <note>substrate</note>
    </ligand>
</feature>
<evidence type="ECO:0000256" key="19">
    <source>
        <dbReference type="RuleBase" id="RU003781"/>
    </source>
</evidence>
<dbReference type="InterPro" id="IPR018336">
    <property type="entry name" value="RNase_PH_CS"/>
</dbReference>
<feature type="binding site" evidence="18">
    <location>
        <begin position="408"/>
        <end position="411"/>
    </location>
    <ligand>
        <name>substrate</name>
    </ligand>
</feature>
<dbReference type="CDD" id="cd11362">
    <property type="entry name" value="RNase_PH_bact"/>
    <property type="match status" value="1"/>
</dbReference>
<comment type="function">
    <text evidence="17">Phosphorolytic 3'-5' exoribonuclease that plays an important role in tRNA 3'-end maturation. Removes nucleotide residues following the 3'-CCA terminus of tRNAs; can also add nucleotides to the ends of RNA molecules by using nucleoside diphosphates as substrates, but this may not be physiologically important. Probably plays a role in initiation of 16S rRNA degradation (leading to ribosome degradation) during starvation.</text>
</comment>
<dbReference type="GO" id="GO:0009022">
    <property type="term" value="F:tRNA nucleotidyltransferase activity"/>
    <property type="evidence" value="ECO:0007669"/>
    <property type="project" value="UniProtKB-UniRule"/>
</dbReference>
<dbReference type="GO" id="GO:0036220">
    <property type="term" value="F:ITP diphosphatase activity"/>
    <property type="evidence" value="ECO:0007669"/>
    <property type="project" value="UniProtKB-UniRule"/>
</dbReference>
<dbReference type="NCBIfam" id="TIGR00042">
    <property type="entry name" value="RdgB/HAM1 family non-canonical purine NTP pyrophosphatase"/>
    <property type="match status" value="1"/>
</dbReference>
<dbReference type="GO" id="GO:0008033">
    <property type="term" value="P:tRNA processing"/>
    <property type="evidence" value="ECO:0007669"/>
    <property type="project" value="UniProtKB-UniRule"/>
</dbReference>
<proteinExistence type="inferred from homology"/>
<dbReference type="GO" id="GO:0046872">
    <property type="term" value="F:metal ion binding"/>
    <property type="evidence" value="ECO:0007669"/>
    <property type="project" value="UniProtKB-KW"/>
</dbReference>
<evidence type="ECO:0000313" key="23">
    <source>
        <dbReference type="Proteomes" id="UP000199481"/>
    </source>
</evidence>
<dbReference type="GO" id="GO:0035870">
    <property type="term" value="F:dITP diphosphatase activity"/>
    <property type="evidence" value="ECO:0007669"/>
    <property type="project" value="UniProtKB-UniRule"/>
</dbReference>
<dbReference type="InterPro" id="IPR020568">
    <property type="entry name" value="Ribosomal_Su5_D2-typ_SF"/>
</dbReference>
<name>A0A1H1B698_9LACT</name>
<dbReference type="InterPro" id="IPR002381">
    <property type="entry name" value="RNase_PH_bac-type"/>
</dbReference>
<feature type="binding site" evidence="18">
    <location>
        <position position="325"/>
    </location>
    <ligand>
        <name>Mg(2+)</name>
        <dbReference type="ChEBI" id="CHEBI:18420"/>
    </ligand>
</feature>
<evidence type="ECO:0000256" key="4">
    <source>
        <dbReference type="ARBA" id="ARBA00022552"/>
    </source>
</evidence>
<comment type="subunit">
    <text evidence="17">Homohexameric ring arranged as a trimer of dimers.</text>
</comment>
<keyword evidence="14 18" id="KW-0546">Nucleotide metabolism</keyword>
<evidence type="ECO:0000256" key="10">
    <source>
        <dbReference type="ARBA" id="ARBA00022741"/>
    </source>
</evidence>
<comment type="catalytic activity">
    <reaction evidence="15 18">
        <text>dITP + H2O = dIMP + diphosphate + H(+)</text>
        <dbReference type="Rhea" id="RHEA:28342"/>
        <dbReference type="ChEBI" id="CHEBI:15377"/>
        <dbReference type="ChEBI" id="CHEBI:15378"/>
        <dbReference type="ChEBI" id="CHEBI:33019"/>
        <dbReference type="ChEBI" id="CHEBI:61194"/>
        <dbReference type="ChEBI" id="CHEBI:61382"/>
        <dbReference type="EC" id="3.6.1.66"/>
    </reaction>
</comment>
<dbReference type="PANTHER" id="PTHR11953:SF0">
    <property type="entry name" value="EXOSOME COMPLEX COMPONENT RRP41"/>
    <property type="match status" value="1"/>
</dbReference>
<keyword evidence="7 17" id="KW-0819">tRNA processing</keyword>
<dbReference type="GO" id="GO:0009117">
    <property type="term" value="P:nucleotide metabolic process"/>
    <property type="evidence" value="ECO:0007669"/>
    <property type="project" value="UniProtKB-KW"/>
</dbReference>